<proteinExistence type="predicted"/>
<reference evidence="2" key="1">
    <citation type="submission" date="2020-05" db="UniProtKB">
        <authorList>
            <consortium name="EnsemblMetazoa"/>
        </authorList>
    </citation>
    <scope>IDENTIFICATION</scope>
    <source>
        <strain evidence="2">USDA</strain>
    </source>
</reference>
<protein>
    <submittedName>
        <fullName evidence="2">Uncharacterized protein</fullName>
    </submittedName>
</protein>
<keyword evidence="3" id="KW-1185">Reference proteome</keyword>
<dbReference type="EnsemblMetazoa" id="SCAU013985-RA">
    <property type="protein sequence ID" value="SCAU013985-PA"/>
    <property type="gene ID" value="SCAU013985"/>
</dbReference>
<evidence type="ECO:0000313" key="2">
    <source>
        <dbReference type="EnsemblMetazoa" id="SCAU013985-PA"/>
    </source>
</evidence>
<evidence type="ECO:0000256" key="1">
    <source>
        <dbReference type="SAM" id="SignalP"/>
    </source>
</evidence>
<dbReference type="VEuPathDB" id="VectorBase:SCAU013985"/>
<feature type="chain" id="PRO_5009327714" evidence="1">
    <location>
        <begin position="28"/>
        <end position="149"/>
    </location>
</feature>
<name>A0A1I8Q531_STOCA</name>
<feature type="signal peptide" evidence="1">
    <location>
        <begin position="1"/>
        <end position="27"/>
    </location>
</feature>
<evidence type="ECO:0000313" key="3">
    <source>
        <dbReference type="Proteomes" id="UP000095300"/>
    </source>
</evidence>
<accession>A0A1I8Q531</accession>
<dbReference type="Proteomes" id="UP000095300">
    <property type="component" value="Unassembled WGS sequence"/>
</dbReference>
<dbReference type="InterPro" id="IPR031931">
    <property type="entry name" value="DUF4768"/>
</dbReference>
<keyword evidence="1" id="KW-0732">Signal</keyword>
<dbReference type="AlphaFoldDB" id="A0A1I8Q531"/>
<sequence>MSSLRSFKNNFYIFLYLWLLLAKKCVTDPYYTTCDFDLEGIEELLQYLPAICGEIFSKRHVDGQLYESYMDESKTFAQFHRKLDDYELRNKSQSQTVYSFEKELRNDIYGKHDMIDCVQYGEGTATGFLNCVKGKHIEMEHLIPAVINK</sequence>
<gene>
    <name evidence="2" type="primary">106094040</name>
</gene>
<dbReference type="Pfam" id="PF15989">
    <property type="entry name" value="DUF4768"/>
    <property type="match status" value="1"/>
</dbReference>
<organism evidence="2 3">
    <name type="scientific">Stomoxys calcitrans</name>
    <name type="common">Stable fly</name>
    <name type="synonym">Conops calcitrans</name>
    <dbReference type="NCBI Taxonomy" id="35570"/>
    <lineage>
        <taxon>Eukaryota</taxon>
        <taxon>Metazoa</taxon>
        <taxon>Ecdysozoa</taxon>
        <taxon>Arthropoda</taxon>
        <taxon>Hexapoda</taxon>
        <taxon>Insecta</taxon>
        <taxon>Pterygota</taxon>
        <taxon>Neoptera</taxon>
        <taxon>Endopterygota</taxon>
        <taxon>Diptera</taxon>
        <taxon>Brachycera</taxon>
        <taxon>Muscomorpha</taxon>
        <taxon>Muscoidea</taxon>
        <taxon>Muscidae</taxon>
        <taxon>Stomoxys</taxon>
    </lineage>
</organism>